<sequence>MDRNDEAPTRERARLTLRHAGIADIPSIVALSERVYGPERGYTAEMLTGQIAQFPEGVFVAFYDDLAVGYCATFRLDESTAMAPHRWLEISGGGYASRHLLTGDWLYGMEVCVDPAHRGLRIGRRLYEMRKRLCQDLGLKGIVFGGRLPGYARRAKKFNNDVVAYVEAVRAGRLRDPALSFQLRNGFELIGVLPGYLPSDTESRGNAAHLVWRNPKIDPRAGARPSARPLPESVRVATVQYQQRRVASFEEFATQVEYFVDIAADYRADFVVFPELFTLQLLSVENKPLSPQDSMLALTGYTERFATLLCELAVRHNINIIGGSHPTRTSAGADAKVRNICYVALRDGSLHTRDKLHPTPNERTWWGIGGGDSAQAIITDCGPIGVMICYDSEFPELGRHLVDQGAMILFVPFCTDTREGYLRVRYCSQARAVENQCYVVLSGNVGNLPGVNNFDIQYAQSCILTPCDFPFARDGVAADTTPNVEQVAFADLRLNDLVVARNAGTVQNLNDRRHDLYSLTWARRPASRMVVADPTQQTPENP</sequence>
<dbReference type="InterPro" id="IPR036526">
    <property type="entry name" value="C-N_Hydrolase_sf"/>
</dbReference>
<protein>
    <submittedName>
        <fullName evidence="3">Carbon-nitrogen hydrolase</fullName>
    </submittedName>
</protein>
<evidence type="ECO:0000259" key="1">
    <source>
        <dbReference type="PROSITE" id="PS50263"/>
    </source>
</evidence>
<accession>A0A290XAI1</accession>
<name>A0A290XAI1_9GAMM</name>
<dbReference type="GO" id="GO:0016747">
    <property type="term" value="F:acyltransferase activity, transferring groups other than amino-acyl groups"/>
    <property type="evidence" value="ECO:0007669"/>
    <property type="project" value="InterPro"/>
</dbReference>
<dbReference type="PANTHER" id="PTHR23088:SF50">
    <property type="entry name" value="HYDROLASE YHCX"/>
    <property type="match status" value="1"/>
</dbReference>
<dbReference type="Gene3D" id="3.60.110.10">
    <property type="entry name" value="Carbon-nitrogen hydrolase"/>
    <property type="match status" value="1"/>
</dbReference>
<evidence type="ECO:0000313" key="3">
    <source>
        <dbReference type="EMBL" id="ATD66120.1"/>
    </source>
</evidence>
<dbReference type="InterPro" id="IPR016181">
    <property type="entry name" value="Acyl_CoA_acyltransferase"/>
</dbReference>
<dbReference type="GO" id="GO:0016787">
    <property type="term" value="F:hydrolase activity"/>
    <property type="evidence" value="ECO:0007669"/>
    <property type="project" value="UniProtKB-KW"/>
</dbReference>
<dbReference type="Pfam" id="PF00583">
    <property type="entry name" value="Acetyltransf_1"/>
    <property type="match status" value="1"/>
</dbReference>
<organism evidence="3 4">
    <name type="scientific">Luteimonas chenhongjianii</name>
    <dbReference type="NCBI Taxonomy" id="2006110"/>
    <lineage>
        <taxon>Bacteria</taxon>
        <taxon>Pseudomonadati</taxon>
        <taxon>Pseudomonadota</taxon>
        <taxon>Gammaproteobacteria</taxon>
        <taxon>Lysobacterales</taxon>
        <taxon>Lysobacteraceae</taxon>
        <taxon>Luteimonas</taxon>
    </lineage>
</organism>
<dbReference type="SUPFAM" id="SSF56317">
    <property type="entry name" value="Carbon-nitrogen hydrolase"/>
    <property type="match status" value="1"/>
</dbReference>
<evidence type="ECO:0000259" key="2">
    <source>
        <dbReference type="PROSITE" id="PS51186"/>
    </source>
</evidence>
<feature type="domain" description="N-acetyltransferase" evidence="2">
    <location>
        <begin position="15"/>
        <end position="217"/>
    </location>
</feature>
<feature type="domain" description="CN hydrolase" evidence="1">
    <location>
        <begin position="234"/>
        <end position="494"/>
    </location>
</feature>
<dbReference type="PROSITE" id="PS51186">
    <property type="entry name" value="GNAT"/>
    <property type="match status" value="1"/>
</dbReference>
<dbReference type="SUPFAM" id="SSF55729">
    <property type="entry name" value="Acyl-CoA N-acyltransferases (Nat)"/>
    <property type="match status" value="1"/>
</dbReference>
<dbReference type="AlphaFoldDB" id="A0A290XAI1"/>
<dbReference type="KEGG" id="lum:CNR27_00510"/>
<dbReference type="RefSeq" id="WP_096296451.1">
    <property type="nucleotide sequence ID" value="NZ_CP023406.1"/>
</dbReference>
<evidence type="ECO:0000313" key="4">
    <source>
        <dbReference type="Proteomes" id="UP000218968"/>
    </source>
</evidence>
<dbReference type="PROSITE" id="PS50263">
    <property type="entry name" value="CN_HYDROLASE"/>
    <property type="match status" value="1"/>
</dbReference>
<dbReference type="CDD" id="cd04301">
    <property type="entry name" value="NAT_SF"/>
    <property type="match status" value="1"/>
</dbReference>
<dbReference type="Proteomes" id="UP000218968">
    <property type="component" value="Chromosome"/>
</dbReference>
<dbReference type="InterPro" id="IPR000182">
    <property type="entry name" value="GNAT_dom"/>
</dbReference>
<keyword evidence="4" id="KW-1185">Reference proteome</keyword>
<dbReference type="EMBL" id="CP023406">
    <property type="protein sequence ID" value="ATD66120.1"/>
    <property type="molecule type" value="Genomic_DNA"/>
</dbReference>
<proteinExistence type="predicted"/>
<dbReference type="CDD" id="cd07574">
    <property type="entry name" value="nitrilase_Rim1_like"/>
    <property type="match status" value="1"/>
</dbReference>
<keyword evidence="3" id="KW-0378">Hydrolase</keyword>
<dbReference type="OrthoDB" id="9811121at2"/>
<gene>
    <name evidence="3" type="ORF">CNR27_00510</name>
</gene>
<dbReference type="PANTHER" id="PTHR23088">
    <property type="entry name" value="NITRILASE-RELATED"/>
    <property type="match status" value="1"/>
</dbReference>
<reference evidence="4" key="1">
    <citation type="submission" date="2017-09" db="EMBL/GenBank/DDBJ databases">
        <title>Luteimonas liuhanmingii sp.nov., isolated from the intestinal contents of Tibetan Plateau Pika in Yushu, Qinghai Province, China.</title>
        <authorList>
            <person name="Gui Z."/>
        </authorList>
    </citation>
    <scope>NUCLEOTIDE SEQUENCE [LARGE SCALE GENOMIC DNA]</scope>
    <source>
        <strain evidence="4">100111</strain>
    </source>
</reference>
<dbReference type="Gene3D" id="3.40.630.30">
    <property type="match status" value="1"/>
</dbReference>
<dbReference type="InterPro" id="IPR003010">
    <property type="entry name" value="C-N_Hydrolase"/>
</dbReference>
<dbReference type="Pfam" id="PF00795">
    <property type="entry name" value="CN_hydrolase"/>
    <property type="match status" value="1"/>
</dbReference>